<dbReference type="InterPro" id="IPR013785">
    <property type="entry name" value="Aldolase_TIM"/>
</dbReference>
<dbReference type="EC" id="1.-.-.-" evidence="5"/>
<dbReference type="InterPro" id="IPR045247">
    <property type="entry name" value="Oye-like"/>
</dbReference>
<dbReference type="Proteomes" id="UP000054742">
    <property type="component" value="Unassembled WGS sequence"/>
</dbReference>
<dbReference type="RefSeq" id="WP_058442973.1">
    <property type="nucleotide sequence ID" value="NZ_CAAAHU010000014.1"/>
</dbReference>
<organism evidence="5 6">
    <name type="scientific">Legionella brunensis</name>
    <dbReference type="NCBI Taxonomy" id="29422"/>
    <lineage>
        <taxon>Bacteria</taxon>
        <taxon>Pseudomonadati</taxon>
        <taxon>Pseudomonadota</taxon>
        <taxon>Gammaproteobacteria</taxon>
        <taxon>Legionellales</taxon>
        <taxon>Legionellaceae</taxon>
        <taxon>Legionella</taxon>
    </lineage>
</organism>
<proteinExistence type="inferred from homology"/>
<dbReference type="AlphaFoldDB" id="A0A0W0S0I3"/>
<evidence type="ECO:0000256" key="1">
    <source>
        <dbReference type="ARBA" id="ARBA00001917"/>
    </source>
</evidence>
<keyword evidence="3 5" id="KW-0560">Oxidoreductase</keyword>
<reference evidence="5 6" key="1">
    <citation type="submission" date="2015-11" db="EMBL/GenBank/DDBJ databases">
        <title>Genomic analysis of 38 Legionella species identifies large and diverse effector repertoires.</title>
        <authorList>
            <person name="Burstein D."/>
            <person name="Amaro F."/>
            <person name="Zusman T."/>
            <person name="Lifshitz Z."/>
            <person name="Cohen O."/>
            <person name="Gilbert J.A."/>
            <person name="Pupko T."/>
            <person name="Shuman H.A."/>
            <person name="Segal G."/>
        </authorList>
    </citation>
    <scope>NUCLEOTIDE SEQUENCE [LARGE SCALE GENOMIC DNA]</scope>
    <source>
        <strain evidence="5 6">ATCC 43878</strain>
    </source>
</reference>
<dbReference type="PATRIC" id="fig|29422.6.peg.3197"/>
<accession>A0A0W0S0I3</accession>
<evidence type="ECO:0000313" key="6">
    <source>
        <dbReference type="Proteomes" id="UP000054742"/>
    </source>
</evidence>
<name>A0A0W0S0I3_9GAMM</name>
<dbReference type="STRING" id="29422.Lbru_3021"/>
<dbReference type="EMBL" id="LNXV01000036">
    <property type="protein sequence ID" value="KTC76914.1"/>
    <property type="molecule type" value="Genomic_DNA"/>
</dbReference>
<comment type="caution">
    <text evidence="5">The sequence shown here is derived from an EMBL/GenBank/DDBJ whole genome shotgun (WGS) entry which is preliminary data.</text>
</comment>
<dbReference type="FunFam" id="3.20.20.70:FF:000059">
    <property type="entry name" value="N-ethylmaleimide reductase, FMN-linked"/>
    <property type="match status" value="1"/>
</dbReference>
<comment type="similarity">
    <text evidence="2">Belongs to the NADH:flavin oxidoreductase/NADH oxidase family.</text>
</comment>
<dbReference type="GO" id="GO:0016628">
    <property type="term" value="F:oxidoreductase activity, acting on the CH-CH group of donors, NAD or NADP as acceptor"/>
    <property type="evidence" value="ECO:0007669"/>
    <property type="project" value="UniProtKB-ARBA"/>
</dbReference>
<dbReference type="GO" id="GO:0005829">
    <property type="term" value="C:cytosol"/>
    <property type="evidence" value="ECO:0007669"/>
    <property type="project" value="TreeGrafter"/>
</dbReference>
<dbReference type="PANTHER" id="PTHR22893">
    <property type="entry name" value="NADH OXIDOREDUCTASE-RELATED"/>
    <property type="match status" value="1"/>
</dbReference>
<dbReference type="InterPro" id="IPR001155">
    <property type="entry name" value="OxRdtase_FMN_N"/>
</dbReference>
<evidence type="ECO:0000313" key="5">
    <source>
        <dbReference type="EMBL" id="KTC76914.1"/>
    </source>
</evidence>
<evidence type="ECO:0000256" key="2">
    <source>
        <dbReference type="ARBA" id="ARBA00005979"/>
    </source>
</evidence>
<gene>
    <name evidence="5" type="primary">nemA</name>
    <name evidence="5" type="ORF">Lbru_3021</name>
</gene>
<evidence type="ECO:0000256" key="3">
    <source>
        <dbReference type="ARBA" id="ARBA00023002"/>
    </source>
</evidence>
<dbReference type="GO" id="GO:0010181">
    <property type="term" value="F:FMN binding"/>
    <property type="evidence" value="ECO:0007669"/>
    <property type="project" value="InterPro"/>
</dbReference>
<comment type="cofactor">
    <cofactor evidence="1">
        <name>FMN</name>
        <dbReference type="ChEBI" id="CHEBI:58210"/>
    </cofactor>
</comment>
<keyword evidence="6" id="KW-1185">Reference proteome</keyword>
<dbReference type="SUPFAM" id="SSF51395">
    <property type="entry name" value="FMN-linked oxidoreductases"/>
    <property type="match status" value="1"/>
</dbReference>
<protein>
    <submittedName>
        <fullName evidence="5">N-ethylmaleimide reductase, FMN-linked</fullName>
        <ecNumber evidence="5">1.-.-.-</ecNumber>
    </submittedName>
</protein>
<dbReference type="Gene3D" id="3.20.20.70">
    <property type="entry name" value="Aldolase class I"/>
    <property type="match status" value="1"/>
</dbReference>
<dbReference type="PANTHER" id="PTHR22893:SF91">
    <property type="entry name" value="NADPH DEHYDROGENASE 2-RELATED"/>
    <property type="match status" value="1"/>
</dbReference>
<dbReference type="CDD" id="cd02933">
    <property type="entry name" value="OYE_like_FMN"/>
    <property type="match status" value="1"/>
</dbReference>
<evidence type="ECO:0000259" key="4">
    <source>
        <dbReference type="Pfam" id="PF00724"/>
    </source>
</evidence>
<sequence length="371" mass="41034">MSADEITASDLFLPTMLGSLTLANRIIMAPLTRSRAGKGDVQGPMNAEYYAQRASAGLIISEATQISQQGKGYAFTPGIYSEEQIAGWKLVTDAVHAKKGLIFAQLWHVGRISHPDLQPDNQLPVAPSAIKPMGQAYTETGFKDLVTPRALETVEIPEVIEQYVHAARCAKQAGFDGIELHAANGYLIDQFICDKTNKRTDCYGGSLQNRVRFLLELLEELAMVWPGERTGVRLSPVSPANDIADSKPMETFSYVVKAMNPFNLLYLHCVEGITIGPRKIPADFNFATLRSLFNGQYMANNGYDFDLAIKARQENAADLICFGRAFIGNPDLVTRLQKRAPLNEAPKELWYAGGAHGYIDWPTWDEQKSKM</sequence>
<dbReference type="OrthoDB" id="8523426at2"/>
<dbReference type="Pfam" id="PF00724">
    <property type="entry name" value="Oxidored_FMN"/>
    <property type="match status" value="1"/>
</dbReference>
<feature type="domain" description="NADH:flavin oxidoreductase/NADH oxidase N-terminal" evidence="4">
    <location>
        <begin position="10"/>
        <end position="343"/>
    </location>
</feature>